<dbReference type="Pfam" id="PF13637">
    <property type="entry name" value="Ank_4"/>
    <property type="match status" value="1"/>
</dbReference>
<dbReference type="Pfam" id="PF24883">
    <property type="entry name" value="NPHP3_N"/>
    <property type="match status" value="1"/>
</dbReference>
<dbReference type="PROSITE" id="PS50088">
    <property type="entry name" value="ANK_REPEAT"/>
    <property type="match status" value="7"/>
</dbReference>
<dbReference type="GO" id="GO:0005737">
    <property type="term" value="C:cytoplasm"/>
    <property type="evidence" value="ECO:0007669"/>
    <property type="project" value="TreeGrafter"/>
</dbReference>
<feature type="repeat" description="ANK" evidence="3">
    <location>
        <begin position="704"/>
        <end position="736"/>
    </location>
</feature>
<gene>
    <name evidence="6" type="ORF">FOVG_17678</name>
</gene>
<dbReference type="SUPFAM" id="SSF52540">
    <property type="entry name" value="P-loop containing nucleoside triphosphate hydrolases"/>
    <property type="match status" value="1"/>
</dbReference>
<dbReference type="InterPro" id="IPR002110">
    <property type="entry name" value="Ankyrin_rpt"/>
</dbReference>
<accession>W9NE04</accession>
<name>W9NE04_FUSOX</name>
<keyword evidence="1" id="KW-0677">Repeat</keyword>
<feature type="repeat" description="ANK" evidence="3">
    <location>
        <begin position="606"/>
        <end position="636"/>
    </location>
</feature>
<evidence type="ECO:0000256" key="1">
    <source>
        <dbReference type="ARBA" id="ARBA00022737"/>
    </source>
</evidence>
<reference evidence="6" key="1">
    <citation type="submission" date="2011-10" db="EMBL/GenBank/DDBJ databases">
        <title>The Genome Sequence of Fusarium oxysporum HDV247.</title>
        <authorList>
            <consortium name="The Broad Institute Genome Sequencing Platform"/>
            <person name="Ma L.-J."/>
            <person name="Gale L.R."/>
            <person name="Schwartz D.C."/>
            <person name="Zhou S."/>
            <person name="Corby-Kistler H."/>
            <person name="Young S.K."/>
            <person name="Zeng Q."/>
            <person name="Gargeya S."/>
            <person name="Fitzgerald M."/>
            <person name="Haas B."/>
            <person name="Abouelleil A."/>
            <person name="Alvarado L."/>
            <person name="Arachchi H.M."/>
            <person name="Berlin A."/>
            <person name="Brown A."/>
            <person name="Chapman S.B."/>
            <person name="Chen Z."/>
            <person name="Dunbar C."/>
            <person name="Freedman E."/>
            <person name="Gearin G."/>
            <person name="Goldberg J."/>
            <person name="Griggs A."/>
            <person name="Gujja S."/>
            <person name="Heiman D."/>
            <person name="Howarth C."/>
            <person name="Larson L."/>
            <person name="Lui A."/>
            <person name="MacDonald P.J.P."/>
            <person name="Montmayeur A."/>
            <person name="Murphy C."/>
            <person name="Neiman D."/>
            <person name="Pearson M."/>
            <person name="Priest M."/>
            <person name="Roberts A."/>
            <person name="Saif S."/>
            <person name="Shea T."/>
            <person name="Shenoy N."/>
            <person name="Sisk P."/>
            <person name="Stolte C."/>
            <person name="Sykes S."/>
            <person name="Wortman J."/>
            <person name="Nusbaum C."/>
            <person name="Birren B."/>
        </authorList>
    </citation>
    <scope>NUCLEOTIDE SEQUENCE [LARGE SCALE GENOMIC DNA]</scope>
    <source>
        <strain evidence="6">HDV247</strain>
    </source>
</reference>
<feature type="repeat" description="ANK" evidence="3">
    <location>
        <begin position="571"/>
        <end position="603"/>
    </location>
</feature>
<dbReference type="InterPro" id="IPR056884">
    <property type="entry name" value="NPHP3-like_N"/>
</dbReference>
<evidence type="ECO:0000256" key="2">
    <source>
        <dbReference type="ARBA" id="ARBA00023043"/>
    </source>
</evidence>
<evidence type="ECO:0000259" key="5">
    <source>
        <dbReference type="Pfam" id="PF24883"/>
    </source>
</evidence>
<dbReference type="AlphaFoldDB" id="W9NE04"/>
<dbReference type="EMBL" id="JH651028">
    <property type="protein sequence ID" value="EXA30993.1"/>
    <property type="molecule type" value="Genomic_DNA"/>
</dbReference>
<feature type="domain" description="Nephrocystin 3-like N-terminal" evidence="5">
    <location>
        <begin position="2"/>
        <end position="169"/>
    </location>
</feature>
<dbReference type="Proteomes" id="UP000030751">
    <property type="component" value="Unassembled WGS sequence"/>
</dbReference>
<dbReference type="PRINTS" id="PR01415">
    <property type="entry name" value="ANKYRIN"/>
</dbReference>
<keyword evidence="2 3" id="KW-0040">ANK repeat</keyword>
<dbReference type="InterPro" id="IPR054471">
    <property type="entry name" value="GPIID_WHD"/>
</dbReference>
<dbReference type="SMART" id="SM00248">
    <property type="entry name" value="ANK"/>
    <property type="match status" value="8"/>
</dbReference>
<evidence type="ECO:0000313" key="6">
    <source>
        <dbReference type="EMBL" id="EXA30993.1"/>
    </source>
</evidence>
<dbReference type="Pfam" id="PF22939">
    <property type="entry name" value="WHD_GPIID"/>
    <property type="match status" value="1"/>
</dbReference>
<feature type="repeat" description="ANK" evidence="3">
    <location>
        <begin position="538"/>
        <end position="570"/>
    </location>
</feature>
<feature type="domain" description="GPI inositol-deacylase winged helix" evidence="4">
    <location>
        <begin position="275"/>
        <end position="362"/>
    </location>
</feature>
<feature type="repeat" description="ANK" evidence="3">
    <location>
        <begin position="670"/>
        <end position="702"/>
    </location>
</feature>
<evidence type="ECO:0000259" key="4">
    <source>
        <dbReference type="Pfam" id="PF22939"/>
    </source>
</evidence>
<evidence type="ECO:0000256" key="3">
    <source>
        <dbReference type="PROSITE-ProRule" id="PRU00023"/>
    </source>
</evidence>
<dbReference type="InterPro" id="IPR051631">
    <property type="entry name" value="Ankyrin-KH/SAM_domain"/>
</dbReference>
<dbReference type="PROSITE" id="PS50297">
    <property type="entry name" value="ANK_REP_REGION"/>
    <property type="match status" value="7"/>
</dbReference>
<protein>
    <submittedName>
        <fullName evidence="6">Uncharacterized protein</fullName>
    </submittedName>
</protein>
<dbReference type="PANTHER" id="PTHR23206:SF7">
    <property type="entry name" value="PROTEIN KINASE DOMAIN-CONTAINING PROTEIN"/>
    <property type="match status" value="1"/>
</dbReference>
<sequence length="770" mass="86950">MYTSWASCDRGLLWIKGKPGSGKSTLLQYVLNHAMEIPNTREGALILSFFFHGRGTELQKTPLGLFRSLLHQLLRQVPEALTDLVDTFQQRCKTIGKPSQKWQWHPRELPRLFESSLPKVLRNRPVWLFIDALDECGKENAVRLVREFKVLLQGLPFTGSQFHICFTCRHYPILDQACQFEICLEDENRQDISTYVRAQLSASRELTASMIPELITKHAQGVFIWAYLVVDQILDLDNGGAGLREIEDEIYSIPPDLDDLYHDLIRNIDERPASLRLIQWVCFSVRPLSLDELRWAMIVDADCPHKSLQECKNTEDYISDSGRMKRRVQTLSRGLVEVTSDAKVVQFIHQSVKDFFIEKGLSALDETSNPNFLFETAHHRLSRTCIRYLAMEEIGSSASHEPDRLKLEFPFLHYATTSWVAHMKQSDVRSVPLEDLLEYFIGPSNTLMERWVCIYGILERFSNNCPPKGANLVHIISMYGVAGALWTILERADQVGINIDGKDLSGRTPLSYAAAQGHEAVIRLLLDWGAFIEAADKDGWTPLSWAAENGHEAVVRLLLDRGAYIEAADNEGRTPLLYAAIQGHEAIVRLLLDWGAHIEAADRWVRTPLLWAAAQGHEAVVRLLLDKGAFIDAAEEWSQTPLSWAAAQGHEAVVRLLLDKGAYIEAADRERRTPLWRAAENGHEAIVRLLLKGGAYTEAVAGFWGQTPLSYAAEKGHETVVRLLLDRGAYTEAADRWGRTPLLWAAERGHEAVVRLLQVYIAQSSSTPLP</sequence>
<dbReference type="Pfam" id="PF12796">
    <property type="entry name" value="Ank_2"/>
    <property type="match status" value="2"/>
</dbReference>
<dbReference type="Gene3D" id="3.40.50.300">
    <property type="entry name" value="P-loop containing nucleotide triphosphate hydrolases"/>
    <property type="match status" value="1"/>
</dbReference>
<dbReference type="OrthoDB" id="7464126at2759"/>
<dbReference type="InterPro" id="IPR027417">
    <property type="entry name" value="P-loop_NTPase"/>
</dbReference>
<proteinExistence type="predicted"/>
<dbReference type="Gene3D" id="1.25.40.20">
    <property type="entry name" value="Ankyrin repeat-containing domain"/>
    <property type="match status" value="3"/>
</dbReference>
<organism evidence="6">
    <name type="scientific">Fusarium oxysporum f. sp. pisi HDV247</name>
    <dbReference type="NCBI Taxonomy" id="1080344"/>
    <lineage>
        <taxon>Eukaryota</taxon>
        <taxon>Fungi</taxon>
        <taxon>Dikarya</taxon>
        <taxon>Ascomycota</taxon>
        <taxon>Pezizomycotina</taxon>
        <taxon>Sordariomycetes</taxon>
        <taxon>Hypocreomycetidae</taxon>
        <taxon>Hypocreales</taxon>
        <taxon>Nectriaceae</taxon>
        <taxon>Fusarium</taxon>
        <taxon>Fusarium oxysporum species complex</taxon>
    </lineage>
</organism>
<feature type="repeat" description="ANK" evidence="3">
    <location>
        <begin position="637"/>
        <end position="669"/>
    </location>
</feature>
<dbReference type="InterPro" id="IPR036770">
    <property type="entry name" value="Ankyrin_rpt-contain_sf"/>
</dbReference>
<reference evidence="6" key="2">
    <citation type="submission" date="2012-05" db="EMBL/GenBank/DDBJ databases">
        <title>Annotation of the Genome Sequence of Fusarium oxysporum HDV247.</title>
        <authorList>
            <consortium name="The Broad Institute Genomics Platform"/>
            <person name="Ma L.-J."/>
            <person name="Corby-Kistler H."/>
            <person name="Broz K."/>
            <person name="Gale L.R."/>
            <person name="Jonkers W."/>
            <person name="O'Donnell K."/>
            <person name="Ploetz R."/>
            <person name="Steinberg C."/>
            <person name="Schwartz D.C."/>
            <person name="VanEtten H."/>
            <person name="Zhou S."/>
            <person name="Young S.K."/>
            <person name="Zeng Q."/>
            <person name="Gargeya S."/>
            <person name="Fitzgerald M."/>
            <person name="Abouelleil A."/>
            <person name="Alvarado L."/>
            <person name="Chapman S.B."/>
            <person name="Gainer-Dewar J."/>
            <person name="Goldberg J."/>
            <person name="Griggs A."/>
            <person name="Gujja S."/>
            <person name="Hansen M."/>
            <person name="Howarth C."/>
            <person name="Imamovic A."/>
            <person name="Ireland A."/>
            <person name="Larimer J."/>
            <person name="McCowan C."/>
            <person name="Murphy C."/>
            <person name="Pearson M."/>
            <person name="Poon T.W."/>
            <person name="Priest M."/>
            <person name="Roberts A."/>
            <person name="Saif S."/>
            <person name="Shea T."/>
            <person name="Sykes S."/>
            <person name="Wortman J."/>
            <person name="Nusbaum C."/>
            <person name="Birren B."/>
        </authorList>
    </citation>
    <scope>NUCLEOTIDE SEQUENCE</scope>
    <source>
        <strain evidence="6">HDV247</strain>
    </source>
</reference>
<dbReference type="HOGENOM" id="CLU_000288_34_14_1"/>
<dbReference type="PANTHER" id="PTHR23206">
    <property type="entry name" value="MASK PROTEIN"/>
    <property type="match status" value="1"/>
</dbReference>
<dbReference type="SUPFAM" id="SSF48403">
    <property type="entry name" value="Ankyrin repeat"/>
    <property type="match status" value="1"/>
</dbReference>
<feature type="repeat" description="ANK" evidence="3">
    <location>
        <begin position="505"/>
        <end position="537"/>
    </location>
</feature>